<reference evidence="1 2" key="1">
    <citation type="submission" date="2018-09" db="EMBL/GenBank/DDBJ databases">
        <title>Draft genome of Simplicispira sp. NY-02.</title>
        <authorList>
            <person name="Im W.T."/>
        </authorList>
    </citation>
    <scope>NUCLEOTIDE SEQUENCE [LARGE SCALE GENOMIC DNA]</scope>
    <source>
        <strain evidence="1 2">NY-02</strain>
    </source>
</reference>
<accession>A0A398C2N1</accession>
<name>A0A398C2N1_9BURK</name>
<sequence length="114" mass="12478">MPHAFHLPAQMAELLGDDSLSLEELARACRRAPEWVSEHVEAGVIAPQPADAVSGGMVTWRFASTTLVRARRVAQLEACFDADPHLAALTVDLMEEVGDLRRQLRQLRPPVPGS</sequence>
<organism evidence="1 2">
    <name type="scientific">Simplicispira hankyongi</name>
    <dbReference type="NCBI Taxonomy" id="2315688"/>
    <lineage>
        <taxon>Bacteria</taxon>
        <taxon>Pseudomonadati</taxon>
        <taxon>Pseudomonadota</taxon>
        <taxon>Betaproteobacteria</taxon>
        <taxon>Burkholderiales</taxon>
        <taxon>Comamonadaceae</taxon>
        <taxon>Simplicispira</taxon>
    </lineage>
</organism>
<evidence type="ECO:0000313" key="1">
    <source>
        <dbReference type="EMBL" id="RID97142.1"/>
    </source>
</evidence>
<protein>
    <submittedName>
        <fullName evidence="1">MerR family transcriptional regulator</fullName>
    </submittedName>
</protein>
<comment type="caution">
    <text evidence="1">The sequence shown here is derived from an EMBL/GenBank/DDBJ whole genome shotgun (WGS) entry which is preliminary data.</text>
</comment>
<dbReference type="Proteomes" id="UP000266302">
    <property type="component" value="Unassembled WGS sequence"/>
</dbReference>
<gene>
    <name evidence="1" type="ORF">D3F03_15645</name>
</gene>
<dbReference type="AlphaFoldDB" id="A0A398C2N1"/>
<proteinExistence type="predicted"/>
<keyword evidence="2" id="KW-1185">Reference proteome</keyword>
<dbReference type="OrthoDB" id="9799091at2"/>
<dbReference type="RefSeq" id="WP_119110368.1">
    <property type="nucleotide sequence ID" value="NZ_QXJC01000010.1"/>
</dbReference>
<dbReference type="Gene3D" id="1.10.1660.10">
    <property type="match status" value="1"/>
</dbReference>
<dbReference type="EMBL" id="QXJC01000010">
    <property type="protein sequence ID" value="RID97142.1"/>
    <property type="molecule type" value="Genomic_DNA"/>
</dbReference>
<evidence type="ECO:0000313" key="2">
    <source>
        <dbReference type="Proteomes" id="UP000266302"/>
    </source>
</evidence>